<evidence type="ECO:0000256" key="2">
    <source>
        <dbReference type="SAM" id="Phobius"/>
    </source>
</evidence>
<dbReference type="Pfam" id="PF02518">
    <property type="entry name" value="HATPase_c"/>
    <property type="match status" value="1"/>
</dbReference>
<dbReference type="AlphaFoldDB" id="A0AAJ5WSL0"/>
<keyword evidence="1" id="KW-0597">Phosphoprotein</keyword>
<dbReference type="InterPro" id="IPR036890">
    <property type="entry name" value="HATPase_C_sf"/>
</dbReference>
<organism evidence="4 5">
    <name type="scientific">Candidatus Pseudobacter hemicellulosilyticus</name>
    <dbReference type="NCBI Taxonomy" id="3121375"/>
    <lineage>
        <taxon>Bacteria</taxon>
        <taxon>Pseudomonadati</taxon>
        <taxon>Bacteroidota</taxon>
        <taxon>Chitinophagia</taxon>
        <taxon>Chitinophagales</taxon>
        <taxon>Chitinophagaceae</taxon>
        <taxon>Pseudobacter</taxon>
    </lineage>
</organism>
<gene>
    <name evidence="4" type="ORF">P0Y53_22915</name>
</gene>
<dbReference type="SMART" id="SM00387">
    <property type="entry name" value="HATPase_c"/>
    <property type="match status" value="1"/>
</dbReference>
<dbReference type="Gene3D" id="3.30.565.10">
    <property type="entry name" value="Histidine kinase-like ATPase, C-terminal domain"/>
    <property type="match status" value="1"/>
</dbReference>
<dbReference type="Proteomes" id="UP001220610">
    <property type="component" value="Chromosome"/>
</dbReference>
<proteinExistence type="predicted"/>
<dbReference type="GO" id="GO:0000155">
    <property type="term" value="F:phosphorelay sensor kinase activity"/>
    <property type="evidence" value="ECO:0007669"/>
    <property type="project" value="InterPro"/>
</dbReference>
<accession>A0AAJ5WSL0</accession>
<dbReference type="InterPro" id="IPR011110">
    <property type="entry name" value="Reg_prop"/>
</dbReference>
<name>A0AAJ5WSL0_9BACT</name>
<dbReference type="EMBL" id="CP119311">
    <property type="protein sequence ID" value="WEK35354.1"/>
    <property type="molecule type" value="Genomic_DNA"/>
</dbReference>
<keyword evidence="2" id="KW-0812">Transmembrane</keyword>
<keyword evidence="4" id="KW-0067">ATP-binding</keyword>
<keyword evidence="2" id="KW-0472">Membrane</keyword>
<feature type="transmembrane region" description="Helical" evidence="2">
    <location>
        <begin position="732"/>
        <end position="752"/>
    </location>
</feature>
<dbReference type="SUPFAM" id="SSF63829">
    <property type="entry name" value="Calcium-dependent phosphotriesterase"/>
    <property type="match status" value="1"/>
</dbReference>
<dbReference type="PROSITE" id="PS50109">
    <property type="entry name" value="HIS_KIN"/>
    <property type="match status" value="1"/>
</dbReference>
<dbReference type="InterPro" id="IPR036097">
    <property type="entry name" value="HisK_dim/P_sf"/>
</dbReference>
<sequence length="1010" mass="113563">MHFYRFSFILISSLLLRGFLFANDTLRYEMINYTDENGLPQNSVKAFGRDQLGFVWIATENGLVRFSGHSTRVYDKSNSAITSSRFLTITRGASRGQLLAIPEQGPVLGIEGGRAARAAIANGNAYLYGHLPGVDTLVRYASAGIPDYFPDRQPARRYLLPVNDSSFYAVSDSGIYYHRPGAATRLLSNAPAPHADYFLLNNRLFRFSGTTVFLLSNGLQALQWTGDLPLHPHFKKGALRLFWNHLEQQAFIYLEGDWYLLDPTPEGQLHTRLVLRHFDADAQLIANVFFDTEKLLFMAGSRTKGFFVFRRKQFFPMRGKAGNPNAFYALTALNDHQVLTPQGDVFDAEGWQGQLPAVRQRIPLPDSYSLLTDRKGQLWIKNRHFVCLFSADGRQLLQEWSFPREVAHVYEGQDGRIWVATRQEGLYFIDPQLPGRPLQLTGNATTDISFLLQRDSSQLWIGSARGLFLASAGNGQPLPFNELAGKYIRSLYQDAQQCLWITTYDDGLFLYRSGKLFRLPADYQRYLGTAHCILEDRQGYCWITANKGLFQVRKQDLLDYVDNKRSQVHYQYYGRESGFFTNEFNGGCQPCAVSLQNGMMALPSLDGIVWFNPGRTRPELPDGPLLIENLEIDGQPVVPGDTLRLRKRFSQLRCTVVTPFWGHANNLQIEYALVSGNGQVDWLPVVNNQLVLAGPGGGTHQLLIRKKNGFAGHGETVHTILLQLPKAWFESGWFWLGWLGVTLLGFWGYGRFRTHILTRRNRQLKERTGDLSRELEGTLGALSVTEKKLMKQASMQEYLIASIAHDIKSPLRFFALTGEMLLGDLQAQPAIKPSSLRKAANMLGSARSMYYSVDNMVQYIRFQSHTAHISLVELDLQQLVTQRVDIFAAIAKEKGLILDNRVPDNFKVISEPDVLGIIVHNLVDNAIKASAEGTITVSAERTGTGWMLEFTDEGYGMPAEMVSWIQGETEEAKTGLGLRIVKELAGALEAHIKVQLPPRGTAVALHFRGN</sequence>
<dbReference type="GO" id="GO:0005524">
    <property type="term" value="F:ATP binding"/>
    <property type="evidence" value="ECO:0007669"/>
    <property type="project" value="UniProtKB-KW"/>
</dbReference>
<dbReference type="InterPro" id="IPR003594">
    <property type="entry name" value="HATPase_dom"/>
</dbReference>
<dbReference type="InterPro" id="IPR015943">
    <property type="entry name" value="WD40/YVTN_repeat-like_dom_sf"/>
</dbReference>
<dbReference type="PANTHER" id="PTHR43547">
    <property type="entry name" value="TWO-COMPONENT HISTIDINE KINASE"/>
    <property type="match status" value="1"/>
</dbReference>
<dbReference type="PANTHER" id="PTHR43547:SF2">
    <property type="entry name" value="HYBRID SIGNAL TRANSDUCTION HISTIDINE KINASE C"/>
    <property type="match status" value="1"/>
</dbReference>
<reference evidence="4" key="1">
    <citation type="submission" date="2023-03" db="EMBL/GenBank/DDBJ databases">
        <title>Andean soil-derived lignocellulolytic bacterial consortium as a source of novel taxa and putative plastic-active enzymes.</title>
        <authorList>
            <person name="Diaz-Garcia L."/>
            <person name="Chuvochina M."/>
            <person name="Feuerriegel G."/>
            <person name="Bunk B."/>
            <person name="Sproer C."/>
            <person name="Streit W.R."/>
            <person name="Rodriguez L.M."/>
            <person name="Overmann J."/>
            <person name="Jimenez D.J."/>
        </authorList>
    </citation>
    <scope>NUCLEOTIDE SEQUENCE</scope>
    <source>
        <strain evidence="4">MAG 7</strain>
    </source>
</reference>
<dbReference type="SUPFAM" id="SSF55874">
    <property type="entry name" value="ATPase domain of HSP90 chaperone/DNA topoisomerase II/histidine kinase"/>
    <property type="match status" value="1"/>
</dbReference>
<keyword evidence="2" id="KW-1133">Transmembrane helix</keyword>
<dbReference type="SUPFAM" id="SSF47384">
    <property type="entry name" value="Homodimeric domain of signal transducing histidine kinase"/>
    <property type="match status" value="1"/>
</dbReference>
<evidence type="ECO:0000313" key="5">
    <source>
        <dbReference type="Proteomes" id="UP001220610"/>
    </source>
</evidence>
<protein>
    <submittedName>
        <fullName evidence="4">ATP-binding protein</fullName>
    </submittedName>
</protein>
<evidence type="ECO:0000313" key="4">
    <source>
        <dbReference type="EMBL" id="WEK35354.1"/>
    </source>
</evidence>
<evidence type="ECO:0000256" key="1">
    <source>
        <dbReference type="ARBA" id="ARBA00022553"/>
    </source>
</evidence>
<keyword evidence="4" id="KW-0547">Nucleotide-binding</keyword>
<dbReference type="Gene3D" id="2.130.10.10">
    <property type="entry name" value="YVTN repeat-like/Quinoprotein amine dehydrogenase"/>
    <property type="match status" value="2"/>
</dbReference>
<evidence type="ECO:0000259" key="3">
    <source>
        <dbReference type="PROSITE" id="PS50109"/>
    </source>
</evidence>
<dbReference type="InterPro" id="IPR005467">
    <property type="entry name" value="His_kinase_dom"/>
</dbReference>
<feature type="domain" description="Histidine kinase" evidence="3">
    <location>
        <begin position="802"/>
        <end position="1010"/>
    </location>
</feature>
<dbReference type="Pfam" id="PF07494">
    <property type="entry name" value="Reg_prop"/>
    <property type="match status" value="1"/>
</dbReference>